<comment type="caution">
    <text evidence="1">The sequence shown here is derived from an EMBL/GenBank/DDBJ whole genome shotgun (WGS) entry which is preliminary data.</text>
</comment>
<dbReference type="AlphaFoldDB" id="A0A835DZT4"/>
<dbReference type="EMBL" id="JACEFO010002438">
    <property type="protein sequence ID" value="KAF8660536.1"/>
    <property type="molecule type" value="Genomic_DNA"/>
</dbReference>
<organism evidence="1 2">
    <name type="scientific">Digitaria exilis</name>
    <dbReference type="NCBI Taxonomy" id="1010633"/>
    <lineage>
        <taxon>Eukaryota</taxon>
        <taxon>Viridiplantae</taxon>
        <taxon>Streptophyta</taxon>
        <taxon>Embryophyta</taxon>
        <taxon>Tracheophyta</taxon>
        <taxon>Spermatophyta</taxon>
        <taxon>Magnoliopsida</taxon>
        <taxon>Liliopsida</taxon>
        <taxon>Poales</taxon>
        <taxon>Poaceae</taxon>
        <taxon>PACMAD clade</taxon>
        <taxon>Panicoideae</taxon>
        <taxon>Panicodae</taxon>
        <taxon>Paniceae</taxon>
        <taxon>Anthephorinae</taxon>
        <taxon>Digitaria</taxon>
    </lineage>
</organism>
<evidence type="ECO:0000313" key="2">
    <source>
        <dbReference type="Proteomes" id="UP000636709"/>
    </source>
</evidence>
<protein>
    <submittedName>
        <fullName evidence="1">Uncharacterized protein</fullName>
    </submittedName>
</protein>
<sequence length="47" mass="5333">MLVFFEGAAPNIQRVIQAFKDESYLWWFAGAKRLADLYPSVVAALTQ</sequence>
<keyword evidence="2" id="KW-1185">Reference proteome</keyword>
<evidence type="ECO:0000313" key="1">
    <source>
        <dbReference type="EMBL" id="KAF8660536.1"/>
    </source>
</evidence>
<name>A0A835DZT4_9POAL</name>
<gene>
    <name evidence="1" type="ORF">HU200_057640</name>
</gene>
<accession>A0A835DZT4</accession>
<proteinExistence type="predicted"/>
<reference evidence="1" key="1">
    <citation type="submission" date="2020-07" db="EMBL/GenBank/DDBJ databases">
        <title>Genome sequence and genetic diversity analysis of an under-domesticated orphan crop, white fonio (Digitaria exilis).</title>
        <authorList>
            <person name="Bennetzen J.L."/>
            <person name="Chen S."/>
            <person name="Ma X."/>
            <person name="Wang X."/>
            <person name="Yssel A.E.J."/>
            <person name="Chaluvadi S.R."/>
            <person name="Johnson M."/>
            <person name="Gangashetty P."/>
            <person name="Hamidou F."/>
            <person name="Sanogo M.D."/>
            <person name="Zwaenepoel A."/>
            <person name="Wallace J."/>
            <person name="Van De Peer Y."/>
            <person name="Van Deynze A."/>
        </authorList>
    </citation>
    <scope>NUCLEOTIDE SEQUENCE</scope>
    <source>
        <tissue evidence="1">Leaves</tissue>
    </source>
</reference>
<dbReference type="Proteomes" id="UP000636709">
    <property type="component" value="Unassembled WGS sequence"/>
</dbReference>